<protein>
    <submittedName>
        <fullName evidence="1">Uncharacterized protein</fullName>
    </submittedName>
</protein>
<evidence type="ECO:0000313" key="1">
    <source>
        <dbReference type="EMBL" id="DAE91930.1"/>
    </source>
</evidence>
<accession>A0A8S5RRG7</accession>
<sequence length="106" mass="12228">MDYVKRVNETLHIGSDWIRAYAITGDINFTNARGVCKLRTHADDLIAEAQCSMEDNRLFVEIKGTDSLTFDKKLRKVKYDVFLITDEQVYKLVMGNMTIVHDVSMH</sequence>
<proteinExistence type="predicted"/>
<name>A0A8S5RRG7_9CAUD</name>
<organism evidence="1">
    <name type="scientific">Siphoviridae sp. ctwNf2</name>
    <dbReference type="NCBI Taxonomy" id="2827597"/>
    <lineage>
        <taxon>Viruses</taxon>
        <taxon>Duplodnaviria</taxon>
        <taxon>Heunggongvirae</taxon>
        <taxon>Uroviricota</taxon>
        <taxon>Caudoviricetes</taxon>
    </lineage>
</organism>
<reference evidence="1" key="1">
    <citation type="journal article" date="2021" name="Proc. Natl. Acad. Sci. U.S.A.">
        <title>A Catalog of Tens of Thousands of Viruses from Human Metagenomes Reveals Hidden Associations with Chronic Diseases.</title>
        <authorList>
            <person name="Tisza M.J."/>
            <person name="Buck C.B."/>
        </authorList>
    </citation>
    <scope>NUCLEOTIDE SEQUENCE</scope>
    <source>
        <strain evidence="1">CtwNf2</strain>
    </source>
</reference>
<dbReference type="EMBL" id="BK057791">
    <property type="protein sequence ID" value="DAE91930.1"/>
    <property type="molecule type" value="Genomic_DNA"/>
</dbReference>